<evidence type="ECO:0000313" key="2">
    <source>
        <dbReference type="Proteomes" id="UP000054097"/>
    </source>
</evidence>
<proteinExistence type="predicted"/>
<sequence>MSLHSGWNVTIGGHRLCVREYDQSLYGIYLAHLYDGIQRIAGNLTHLLTLDISQWIFKTKEMVIAESLRGIQGTDYNPYRNLRLVGTIHFFNIEEHGGLEELEVLRTLNVLEVIDISVDASNADFTTLRHASDILFGSESLFPALIEERHPFLHQVLLSTRHVHWTRPQKSETALLMEKRQIWTPRPVPYLQYWDILCGKLDEV</sequence>
<evidence type="ECO:0000313" key="1">
    <source>
        <dbReference type="EMBL" id="KIM26658.1"/>
    </source>
</evidence>
<accession>A0A0C2WK07</accession>
<dbReference type="Proteomes" id="UP000054097">
    <property type="component" value="Unassembled WGS sequence"/>
</dbReference>
<dbReference type="HOGENOM" id="CLU_1343977_0_0_1"/>
<dbReference type="AlphaFoldDB" id="A0A0C2WK07"/>
<dbReference type="EMBL" id="KN824304">
    <property type="protein sequence ID" value="KIM26658.1"/>
    <property type="molecule type" value="Genomic_DNA"/>
</dbReference>
<gene>
    <name evidence="1" type="ORF">M408DRAFT_312321</name>
</gene>
<reference evidence="2" key="2">
    <citation type="submission" date="2015-01" db="EMBL/GenBank/DDBJ databases">
        <title>Evolutionary Origins and Diversification of the Mycorrhizal Mutualists.</title>
        <authorList>
            <consortium name="DOE Joint Genome Institute"/>
            <consortium name="Mycorrhizal Genomics Consortium"/>
            <person name="Kohler A."/>
            <person name="Kuo A."/>
            <person name="Nagy L.G."/>
            <person name="Floudas D."/>
            <person name="Copeland A."/>
            <person name="Barry K.W."/>
            <person name="Cichocki N."/>
            <person name="Veneault-Fourrey C."/>
            <person name="LaButti K."/>
            <person name="Lindquist E.A."/>
            <person name="Lipzen A."/>
            <person name="Lundell T."/>
            <person name="Morin E."/>
            <person name="Murat C."/>
            <person name="Riley R."/>
            <person name="Ohm R."/>
            <person name="Sun H."/>
            <person name="Tunlid A."/>
            <person name="Henrissat B."/>
            <person name="Grigoriev I.V."/>
            <person name="Hibbett D.S."/>
            <person name="Martin F."/>
        </authorList>
    </citation>
    <scope>NUCLEOTIDE SEQUENCE [LARGE SCALE GENOMIC DNA]</scope>
    <source>
        <strain evidence="2">MAFF 305830</strain>
    </source>
</reference>
<keyword evidence="2" id="KW-1185">Reference proteome</keyword>
<organism evidence="1 2">
    <name type="scientific">Serendipita vermifera MAFF 305830</name>
    <dbReference type="NCBI Taxonomy" id="933852"/>
    <lineage>
        <taxon>Eukaryota</taxon>
        <taxon>Fungi</taxon>
        <taxon>Dikarya</taxon>
        <taxon>Basidiomycota</taxon>
        <taxon>Agaricomycotina</taxon>
        <taxon>Agaricomycetes</taxon>
        <taxon>Sebacinales</taxon>
        <taxon>Serendipitaceae</taxon>
        <taxon>Serendipita</taxon>
    </lineage>
</organism>
<name>A0A0C2WK07_SERVB</name>
<protein>
    <submittedName>
        <fullName evidence="1">Uncharacterized protein</fullName>
    </submittedName>
</protein>
<reference evidence="1 2" key="1">
    <citation type="submission" date="2014-04" db="EMBL/GenBank/DDBJ databases">
        <authorList>
            <consortium name="DOE Joint Genome Institute"/>
            <person name="Kuo A."/>
            <person name="Zuccaro A."/>
            <person name="Kohler A."/>
            <person name="Nagy L.G."/>
            <person name="Floudas D."/>
            <person name="Copeland A."/>
            <person name="Barry K.W."/>
            <person name="Cichocki N."/>
            <person name="Veneault-Fourrey C."/>
            <person name="LaButti K."/>
            <person name="Lindquist E.A."/>
            <person name="Lipzen A."/>
            <person name="Lundell T."/>
            <person name="Morin E."/>
            <person name="Murat C."/>
            <person name="Sun H."/>
            <person name="Tunlid A."/>
            <person name="Henrissat B."/>
            <person name="Grigoriev I.V."/>
            <person name="Hibbett D.S."/>
            <person name="Martin F."/>
            <person name="Nordberg H.P."/>
            <person name="Cantor M.N."/>
            <person name="Hua S.X."/>
        </authorList>
    </citation>
    <scope>NUCLEOTIDE SEQUENCE [LARGE SCALE GENOMIC DNA]</scope>
    <source>
        <strain evidence="1 2">MAFF 305830</strain>
    </source>
</reference>